<feature type="domain" description="DEAD-box RNA helicase Q" evidence="20">
    <location>
        <begin position="46"/>
        <end position="74"/>
    </location>
</feature>
<feature type="region of interest" description="Disordered" evidence="17">
    <location>
        <begin position="1"/>
        <end position="45"/>
    </location>
</feature>
<dbReference type="EC" id="3.6.4.13" evidence="3"/>
<evidence type="ECO:0000256" key="9">
    <source>
        <dbReference type="ARBA" id="ARBA00022840"/>
    </source>
</evidence>
<keyword evidence="10" id="KW-0694">RNA-binding</keyword>
<dbReference type="InterPro" id="IPR027417">
    <property type="entry name" value="P-loop_NTPase"/>
</dbReference>
<dbReference type="SMART" id="SM00490">
    <property type="entry name" value="HELICc"/>
    <property type="match status" value="1"/>
</dbReference>
<evidence type="ECO:0000256" key="10">
    <source>
        <dbReference type="ARBA" id="ARBA00022884"/>
    </source>
</evidence>
<dbReference type="GO" id="GO:0005829">
    <property type="term" value="C:cytosol"/>
    <property type="evidence" value="ECO:0007669"/>
    <property type="project" value="TreeGrafter"/>
</dbReference>
<dbReference type="GO" id="GO:0005730">
    <property type="term" value="C:nucleolus"/>
    <property type="evidence" value="ECO:0007669"/>
    <property type="project" value="UniProtKB-SubCell"/>
</dbReference>
<dbReference type="OrthoDB" id="1191041at2759"/>
<evidence type="ECO:0000256" key="1">
    <source>
        <dbReference type="ARBA" id="ARBA00003706"/>
    </source>
</evidence>
<dbReference type="CDD" id="cd17961">
    <property type="entry name" value="DEADc_DDX56"/>
    <property type="match status" value="1"/>
</dbReference>
<keyword evidence="6" id="KW-0547">Nucleotide-binding</keyword>
<dbReference type="GO" id="GO:0005524">
    <property type="term" value="F:ATP binding"/>
    <property type="evidence" value="ECO:0007669"/>
    <property type="project" value="UniProtKB-KW"/>
</dbReference>
<keyword evidence="11" id="KW-0539">Nucleus</keyword>
<keyword evidence="5" id="KW-0698">rRNA processing</keyword>
<dbReference type="Pfam" id="PF00271">
    <property type="entry name" value="Helicase_C"/>
    <property type="match status" value="1"/>
</dbReference>
<evidence type="ECO:0000259" key="19">
    <source>
        <dbReference type="PROSITE" id="PS51194"/>
    </source>
</evidence>
<comment type="subcellular location">
    <subcellularLocation>
        <location evidence="2">Nucleus</location>
        <location evidence="2">Nucleolus</location>
    </subcellularLocation>
</comment>
<dbReference type="GO" id="GO:0003724">
    <property type="term" value="F:RNA helicase activity"/>
    <property type="evidence" value="ECO:0007669"/>
    <property type="project" value="UniProtKB-EC"/>
</dbReference>
<dbReference type="Pfam" id="PF00270">
    <property type="entry name" value="DEAD"/>
    <property type="match status" value="1"/>
</dbReference>
<evidence type="ECO:0000256" key="6">
    <source>
        <dbReference type="ARBA" id="ARBA00022741"/>
    </source>
</evidence>
<evidence type="ECO:0000259" key="20">
    <source>
        <dbReference type="PROSITE" id="PS51195"/>
    </source>
</evidence>
<feature type="region of interest" description="Disordered" evidence="17">
    <location>
        <begin position="352"/>
        <end position="371"/>
    </location>
</feature>
<feature type="domain" description="Helicase ATP-binding" evidence="18">
    <location>
        <begin position="77"/>
        <end position="248"/>
    </location>
</feature>
<name>A0A9P4T6K6_CURKU</name>
<dbReference type="PANTHER" id="PTHR47959">
    <property type="entry name" value="ATP-DEPENDENT RNA HELICASE RHLE-RELATED"/>
    <property type="match status" value="1"/>
</dbReference>
<gene>
    <name evidence="21" type="primary">DBP9</name>
    <name evidence="21" type="ORF">E8E13_003551</name>
</gene>
<dbReference type="PANTHER" id="PTHR47959:SF21">
    <property type="entry name" value="DEAD-BOX HELICASE 56"/>
    <property type="match status" value="1"/>
</dbReference>
<dbReference type="EMBL" id="SWKU01000027">
    <property type="protein sequence ID" value="KAF2996440.1"/>
    <property type="molecule type" value="Genomic_DNA"/>
</dbReference>
<dbReference type="Proteomes" id="UP000801428">
    <property type="component" value="Unassembled WGS sequence"/>
</dbReference>
<evidence type="ECO:0000256" key="3">
    <source>
        <dbReference type="ARBA" id="ARBA00012552"/>
    </source>
</evidence>
<dbReference type="InterPro" id="IPR050079">
    <property type="entry name" value="DEAD_box_RNA_helicase"/>
</dbReference>
<protein>
    <recommendedName>
        <fullName evidence="13">ATP-dependent RNA helicase DBP9</fullName>
        <ecNumber evidence="3">3.6.4.13</ecNumber>
    </recommendedName>
    <alternativeName>
        <fullName evidence="14">ATP-dependent RNA helicase dbp9</fullName>
    </alternativeName>
</protein>
<feature type="compositionally biased region" description="Basic and acidic residues" evidence="17">
    <location>
        <begin position="1"/>
        <end position="13"/>
    </location>
</feature>
<comment type="function">
    <text evidence="1">ATP-binding RNA helicase involved in the biogenesis of 60S ribosomal subunits and is required for the normal formation of 25S and 5.8S rRNAs.</text>
</comment>
<dbReference type="CDD" id="cd18787">
    <property type="entry name" value="SF2_C_DEAD"/>
    <property type="match status" value="1"/>
</dbReference>
<dbReference type="SMART" id="SM00487">
    <property type="entry name" value="DEXDc"/>
    <property type="match status" value="1"/>
</dbReference>
<evidence type="ECO:0000256" key="15">
    <source>
        <dbReference type="ARBA" id="ARBA00047984"/>
    </source>
</evidence>
<evidence type="ECO:0000256" key="12">
    <source>
        <dbReference type="ARBA" id="ARBA00038041"/>
    </source>
</evidence>
<accession>A0A9P4T6K6</accession>
<keyword evidence="22" id="KW-1185">Reference proteome</keyword>
<dbReference type="GO" id="GO:0016787">
    <property type="term" value="F:hydrolase activity"/>
    <property type="evidence" value="ECO:0007669"/>
    <property type="project" value="UniProtKB-KW"/>
</dbReference>
<evidence type="ECO:0000313" key="21">
    <source>
        <dbReference type="EMBL" id="KAF2996440.1"/>
    </source>
</evidence>
<feature type="compositionally biased region" description="Polar residues" evidence="17">
    <location>
        <begin position="31"/>
        <end position="41"/>
    </location>
</feature>
<comment type="catalytic activity">
    <reaction evidence="15">
        <text>ATP + H2O = ADP + phosphate + H(+)</text>
        <dbReference type="Rhea" id="RHEA:13065"/>
        <dbReference type="ChEBI" id="CHEBI:15377"/>
        <dbReference type="ChEBI" id="CHEBI:15378"/>
        <dbReference type="ChEBI" id="CHEBI:30616"/>
        <dbReference type="ChEBI" id="CHEBI:43474"/>
        <dbReference type="ChEBI" id="CHEBI:456216"/>
        <dbReference type="EC" id="3.6.4.13"/>
    </reaction>
</comment>
<dbReference type="PROSITE" id="PS51195">
    <property type="entry name" value="Q_MOTIF"/>
    <property type="match status" value="1"/>
</dbReference>
<feature type="short sequence motif" description="Q motif" evidence="16">
    <location>
        <begin position="46"/>
        <end position="74"/>
    </location>
</feature>
<evidence type="ECO:0000256" key="11">
    <source>
        <dbReference type="ARBA" id="ARBA00023242"/>
    </source>
</evidence>
<dbReference type="SUPFAM" id="SSF52540">
    <property type="entry name" value="P-loop containing nucleoside triphosphate hydrolases"/>
    <property type="match status" value="2"/>
</dbReference>
<dbReference type="InterPro" id="IPR014014">
    <property type="entry name" value="RNA_helicase_DEAD_Q_motif"/>
</dbReference>
<keyword evidence="8 21" id="KW-0347">Helicase</keyword>
<evidence type="ECO:0000256" key="17">
    <source>
        <dbReference type="SAM" id="MobiDB-lite"/>
    </source>
</evidence>
<keyword evidence="4" id="KW-0690">Ribosome biogenesis</keyword>
<comment type="caution">
    <text evidence="21">The sequence shown here is derived from an EMBL/GenBank/DDBJ whole genome shotgun (WGS) entry which is preliminary data.</text>
</comment>
<evidence type="ECO:0000256" key="4">
    <source>
        <dbReference type="ARBA" id="ARBA00022517"/>
    </source>
</evidence>
<evidence type="ECO:0000256" key="5">
    <source>
        <dbReference type="ARBA" id="ARBA00022552"/>
    </source>
</evidence>
<keyword evidence="7" id="KW-0378">Hydrolase</keyword>
<organism evidence="21 22">
    <name type="scientific">Curvularia kusanoi</name>
    <name type="common">Cochliobolus kusanoi</name>
    <dbReference type="NCBI Taxonomy" id="90978"/>
    <lineage>
        <taxon>Eukaryota</taxon>
        <taxon>Fungi</taxon>
        <taxon>Dikarya</taxon>
        <taxon>Ascomycota</taxon>
        <taxon>Pezizomycotina</taxon>
        <taxon>Dothideomycetes</taxon>
        <taxon>Pleosporomycetidae</taxon>
        <taxon>Pleosporales</taxon>
        <taxon>Pleosporineae</taxon>
        <taxon>Pleosporaceae</taxon>
        <taxon>Curvularia</taxon>
    </lineage>
</organism>
<dbReference type="InterPro" id="IPR014001">
    <property type="entry name" value="Helicase_ATP-bd"/>
</dbReference>
<evidence type="ECO:0000259" key="18">
    <source>
        <dbReference type="PROSITE" id="PS51192"/>
    </source>
</evidence>
<dbReference type="Gene3D" id="3.40.50.300">
    <property type="entry name" value="P-loop containing nucleotide triphosphate hydrolases"/>
    <property type="match status" value="2"/>
</dbReference>
<evidence type="ECO:0000256" key="13">
    <source>
        <dbReference type="ARBA" id="ARBA00039233"/>
    </source>
</evidence>
<evidence type="ECO:0000256" key="2">
    <source>
        <dbReference type="ARBA" id="ARBA00004604"/>
    </source>
</evidence>
<reference evidence="21" key="1">
    <citation type="submission" date="2019-04" db="EMBL/GenBank/DDBJ databases">
        <title>Sequencing of skin fungus with MAO and IRED activity.</title>
        <authorList>
            <person name="Marsaioli A.J."/>
            <person name="Bonatto J.M.C."/>
            <person name="Reis Junior O."/>
        </authorList>
    </citation>
    <scope>NUCLEOTIDE SEQUENCE</scope>
    <source>
        <strain evidence="21">30M1</strain>
    </source>
</reference>
<comment type="similarity">
    <text evidence="12">Belongs to the DEAD box helicase family. DDX56/DBP9 subfamily.</text>
</comment>
<keyword evidence="9" id="KW-0067">ATP-binding</keyword>
<evidence type="ECO:0000256" key="14">
    <source>
        <dbReference type="ARBA" id="ARBA00039616"/>
    </source>
</evidence>
<evidence type="ECO:0000256" key="8">
    <source>
        <dbReference type="ARBA" id="ARBA00022806"/>
    </source>
</evidence>
<proteinExistence type="inferred from homology"/>
<feature type="domain" description="Helicase C-terminal" evidence="19">
    <location>
        <begin position="259"/>
        <end position="469"/>
    </location>
</feature>
<evidence type="ECO:0000313" key="22">
    <source>
        <dbReference type="Proteomes" id="UP000801428"/>
    </source>
</evidence>
<evidence type="ECO:0000256" key="16">
    <source>
        <dbReference type="PROSITE-ProRule" id="PRU00552"/>
    </source>
</evidence>
<dbReference type="GO" id="GO:0003723">
    <property type="term" value="F:RNA binding"/>
    <property type="evidence" value="ECO:0007669"/>
    <property type="project" value="UniProtKB-KW"/>
</dbReference>
<dbReference type="PROSITE" id="PS51192">
    <property type="entry name" value="HELICASE_ATP_BIND_1"/>
    <property type="match status" value="1"/>
</dbReference>
<dbReference type="InterPro" id="IPR011545">
    <property type="entry name" value="DEAD/DEAH_box_helicase_dom"/>
</dbReference>
<dbReference type="GO" id="GO:0006364">
    <property type="term" value="P:rRNA processing"/>
    <property type="evidence" value="ECO:0007669"/>
    <property type="project" value="UniProtKB-KW"/>
</dbReference>
<dbReference type="FunFam" id="3.40.50.300:FF:001046">
    <property type="entry name" value="Probable ATP-dependent RNA helicase ddx56"/>
    <property type="match status" value="1"/>
</dbReference>
<dbReference type="InterPro" id="IPR001650">
    <property type="entry name" value="Helicase_C-like"/>
</dbReference>
<dbReference type="PROSITE" id="PS51194">
    <property type="entry name" value="HELICASE_CTER"/>
    <property type="match status" value="1"/>
</dbReference>
<evidence type="ECO:0000256" key="7">
    <source>
        <dbReference type="ARBA" id="ARBA00022801"/>
    </source>
</evidence>
<dbReference type="AlphaFoldDB" id="A0A9P4T6K6"/>
<sequence>MANKRKLNEHDVPEETSPQPAKRRASDASETEQATTPSKANTAPAASFAEFELEPRLLRGIRDQKWSSPTAVQSKAIPLALQGRDILARSGTGTGKTAAYLLPVLHNALRRKGKTSLILVPTKELALQITKVAKALSTHCGQEIRIQNIAGKESEVVTKAKLADNPDVVIATPARASANINNGALSVADLAHLVVDEGDLVMGYGFKEDLDQIAQNIPKGVQIFLMSATLNTEVESLGSLLCTDPVVLKLDDLDKDSERVKQYVIKCAEEEKFLLAYAMFKLRLIKGKTIVFVGDTDRSYRVKLFLEQFGIKSCVLNSELPLASRLHIVEEFNKNIYNILIASDETEILGSRKKDEDARPKKKSKTEKKAADTDSGVSRGIDFLNVSCVLNFDFPTSYKSYFHRIGRTARAGKSGTAISFIIPKDKYRKHKPTTFAACENDEEVLVKVENHQKDGQKLENYNFDMKRLEPFRYRFGDALRSVTKIAIREARIKEIRMELSKSQKLSRYFEENPEALAHLRHDQTLNHPARIQPHLKHIPDYLLPGGRKPEDVGFVGLNMPKPGSRKFVKGRGRKVVRGRNGKVDPLKTFNARGKGKK</sequence>